<evidence type="ECO:0000256" key="4">
    <source>
        <dbReference type="ARBA" id="ARBA00022741"/>
    </source>
</evidence>
<sequence>MFNREFIYLLELIVFQGEGVIVTVKDFIEINNARINNLCGVDVRIPKNKLTVITGVSGSGKSSLAFDTLYEEGKKRYLTFSGSQFIVDKKESFDSITGLSPTVAVEQRIIRQSNPRSTVATRINLDAMLAALFAHYGEIDKQYDDGTPLQIANFQKGSPKGMCTRCRGAGAVFSVDEDSIFQDMDMTIENLFGGNQTHYNHFYMRFDKIYGVNRKRTLRSLSEEEFRLFKYGDGGGFAGATGFMGVVPWLMESYKYHKGRGRENWITKLSYVGMKTCPKCQGVGLGTAALHTRIGGKTIREIEEMYIGDIYNFLNTYGGGKNPLVDKILKSLQGLSEVGLGHLSLARKIPTLSGGELQRVFLASYIRAAMDSIIFVFDEPTIGLHEVEKESLFKLLRKLVEDGNTVVAVEHDEGFMRNADYIVDMGPGAGINGGRRIFQGTYEDFLQCKESRTAPYLTKEAGFYIKEKYRSLEDKKVLRIENANLHNLKNVAVDIPLGVMVGIAGVSGSGKSSLISDTLVPRLKELLKNNCVLEDEEYEVEEVTDTIITGTEHLKACFIIDQKPIGRNKTSCPATYIGIMDKIRSLFAATESAKENGCTVSMFTRNSEGGCPRCKGEGIVHHYVGYGSFMDLVCDDCEGTGYIDKARAILLEGKNICDVLNMSVDEAEEFFKDKDEGICNVLGILKEVGMGYITLGQSIPTISGGESQRIKLAKELSLGRKTSKKKSKGSLYILDEPTTGLSLHDTERLLTLLNEIVECGNSVIITEHDVHMLANCDYIIELGKGGGREGGEIIATGTPKELKENSSSLIGRYLP</sequence>
<evidence type="ECO:0000256" key="2">
    <source>
        <dbReference type="ARBA" id="ARBA00022490"/>
    </source>
</evidence>
<keyword evidence="10" id="KW-0234">DNA repair</keyword>
<protein>
    <recommendedName>
        <fullName evidence="12">UvrABC system protein A</fullName>
    </recommendedName>
    <alternativeName>
        <fullName evidence="13">Excinuclease ABC subunit A</fullName>
    </alternativeName>
</protein>
<evidence type="ECO:0000256" key="11">
    <source>
        <dbReference type="ARBA" id="ARBA00038000"/>
    </source>
</evidence>
<dbReference type="InterPro" id="IPR017871">
    <property type="entry name" value="ABC_transporter-like_CS"/>
</dbReference>
<evidence type="ECO:0000256" key="13">
    <source>
        <dbReference type="ARBA" id="ARBA00042156"/>
    </source>
</evidence>
<keyword evidence="5" id="KW-0227">DNA damage</keyword>
<dbReference type="SUPFAM" id="SSF52540">
    <property type="entry name" value="P-loop containing nucleoside triphosphate hydrolases"/>
    <property type="match status" value="2"/>
</dbReference>
<evidence type="ECO:0000256" key="6">
    <source>
        <dbReference type="ARBA" id="ARBA00022769"/>
    </source>
</evidence>
<evidence type="ECO:0000256" key="3">
    <source>
        <dbReference type="ARBA" id="ARBA00022737"/>
    </source>
</evidence>
<proteinExistence type="inferred from homology"/>
<keyword evidence="7" id="KW-0067">ATP-binding</keyword>
<dbReference type="Proteomes" id="UP001519308">
    <property type="component" value="Unassembled WGS sequence"/>
</dbReference>
<dbReference type="RefSeq" id="WP_021282588.1">
    <property type="nucleotide sequence ID" value="NZ_JAGGLL010000028.1"/>
</dbReference>
<dbReference type="InterPro" id="IPR027417">
    <property type="entry name" value="P-loop_NTPase"/>
</dbReference>
<feature type="domain" description="ABC transporter" evidence="14">
    <location>
        <begin position="22"/>
        <end position="458"/>
    </location>
</feature>
<dbReference type="InterPro" id="IPR003439">
    <property type="entry name" value="ABC_transporter-like_ATP-bd"/>
</dbReference>
<keyword evidence="8" id="KW-0267">Excision nuclease</keyword>
<evidence type="ECO:0000313" key="15">
    <source>
        <dbReference type="EMBL" id="MBP2023390.1"/>
    </source>
</evidence>
<keyword evidence="6" id="KW-0228">DNA excision</keyword>
<keyword evidence="16" id="KW-1185">Reference proteome</keyword>
<keyword evidence="3" id="KW-0677">Repeat</keyword>
<evidence type="ECO:0000256" key="9">
    <source>
        <dbReference type="ARBA" id="ARBA00023125"/>
    </source>
</evidence>
<dbReference type="Gene3D" id="1.20.1580.10">
    <property type="entry name" value="ABC transporter ATPase like domain"/>
    <property type="match status" value="2"/>
</dbReference>
<evidence type="ECO:0000256" key="12">
    <source>
        <dbReference type="ARBA" id="ARBA00039316"/>
    </source>
</evidence>
<keyword evidence="9" id="KW-0238">DNA-binding</keyword>
<comment type="similarity">
    <text evidence="11">Belongs to the ABC transporter superfamily. UvrA family.</text>
</comment>
<keyword evidence="4" id="KW-0547">Nucleotide-binding</keyword>
<dbReference type="PROSITE" id="PS50893">
    <property type="entry name" value="ABC_TRANSPORTER_2"/>
    <property type="match status" value="2"/>
</dbReference>
<evidence type="ECO:0000256" key="10">
    <source>
        <dbReference type="ARBA" id="ARBA00023204"/>
    </source>
</evidence>
<comment type="subcellular location">
    <subcellularLocation>
        <location evidence="1">Cytoplasm</location>
    </subcellularLocation>
</comment>
<evidence type="ECO:0000256" key="1">
    <source>
        <dbReference type="ARBA" id="ARBA00004496"/>
    </source>
</evidence>
<evidence type="ECO:0000256" key="7">
    <source>
        <dbReference type="ARBA" id="ARBA00022840"/>
    </source>
</evidence>
<evidence type="ECO:0000313" key="16">
    <source>
        <dbReference type="Proteomes" id="UP001519308"/>
    </source>
</evidence>
<dbReference type="EMBL" id="JAGGLL010000028">
    <property type="protein sequence ID" value="MBP2023390.1"/>
    <property type="molecule type" value="Genomic_DNA"/>
</dbReference>
<keyword evidence="2" id="KW-0963">Cytoplasm</keyword>
<dbReference type="PANTHER" id="PTHR43152:SF3">
    <property type="entry name" value="UVRABC SYSTEM PROTEIN A"/>
    <property type="match status" value="1"/>
</dbReference>
<dbReference type="Gene3D" id="1.10.8.280">
    <property type="entry name" value="ABC transporter ATPase domain-like"/>
    <property type="match status" value="1"/>
</dbReference>
<comment type="caution">
    <text evidence="15">The sequence shown here is derived from an EMBL/GenBank/DDBJ whole genome shotgun (WGS) entry which is preliminary data.</text>
</comment>
<evidence type="ECO:0000259" key="14">
    <source>
        <dbReference type="PROSITE" id="PS50893"/>
    </source>
</evidence>
<evidence type="ECO:0000256" key="8">
    <source>
        <dbReference type="ARBA" id="ARBA00022881"/>
    </source>
</evidence>
<accession>A0ABS4K6I5</accession>
<name>A0ABS4K6I5_9CLOT</name>
<dbReference type="Gene3D" id="3.40.50.300">
    <property type="entry name" value="P-loop containing nucleotide triphosphate hydrolases"/>
    <property type="match status" value="2"/>
</dbReference>
<feature type="domain" description="ABC transporter" evidence="14">
    <location>
        <begin position="472"/>
        <end position="809"/>
    </location>
</feature>
<evidence type="ECO:0000256" key="5">
    <source>
        <dbReference type="ARBA" id="ARBA00022763"/>
    </source>
</evidence>
<reference evidence="15 16" key="1">
    <citation type="submission" date="2021-03" db="EMBL/GenBank/DDBJ databases">
        <title>Genomic Encyclopedia of Type Strains, Phase IV (KMG-IV): sequencing the most valuable type-strain genomes for metagenomic binning, comparative biology and taxonomic classification.</title>
        <authorList>
            <person name="Goeker M."/>
        </authorList>
    </citation>
    <scope>NUCLEOTIDE SEQUENCE [LARGE SCALE GENOMIC DNA]</scope>
    <source>
        <strain evidence="15 16">DSM 28650</strain>
    </source>
</reference>
<dbReference type="PANTHER" id="PTHR43152">
    <property type="entry name" value="UVRABC SYSTEM PROTEIN A"/>
    <property type="match status" value="1"/>
</dbReference>
<dbReference type="PROSITE" id="PS00211">
    <property type="entry name" value="ABC_TRANSPORTER_1"/>
    <property type="match status" value="2"/>
</dbReference>
<organism evidence="15 16">
    <name type="scientific">Clostridium punense</name>
    <dbReference type="NCBI Taxonomy" id="1054297"/>
    <lineage>
        <taxon>Bacteria</taxon>
        <taxon>Bacillati</taxon>
        <taxon>Bacillota</taxon>
        <taxon>Clostridia</taxon>
        <taxon>Eubacteriales</taxon>
        <taxon>Clostridiaceae</taxon>
        <taxon>Clostridium</taxon>
    </lineage>
</organism>
<gene>
    <name evidence="15" type="ORF">J2Z44_003227</name>
</gene>